<dbReference type="PANTHER" id="PTHR33387:SF3">
    <property type="entry name" value="DUF985 DOMAIN-CONTAINING PROTEIN"/>
    <property type="match status" value="1"/>
</dbReference>
<evidence type="ECO:0000259" key="1">
    <source>
        <dbReference type="Pfam" id="PF06172"/>
    </source>
</evidence>
<reference evidence="2 3" key="1">
    <citation type="journal article" date="2012" name="Int. J. Syst. Evol. Microbiol.">
        <title>Vibrio caribbeanicus sp. nov., isolated from the marine sponge Scleritoderma cyanea.</title>
        <authorList>
            <person name="Hoffmann M."/>
            <person name="Monday S.R."/>
            <person name="Allard M.W."/>
            <person name="Strain E.A."/>
            <person name="Whittaker P."/>
            <person name="Naum M."/>
            <person name="McCarthy P.J."/>
            <person name="Lopez J.V."/>
            <person name="Fischer M."/>
            <person name="Brown E.W."/>
        </authorList>
    </citation>
    <scope>NUCLEOTIDE SEQUENCE [LARGE SCALE GENOMIC DNA]</scope>
    <source>
        <strain evidence="2 3">ATCC BAA-2122</strain>
    </source>
</reference>
<gene>
    <name evidence="2" type="ORF">VIBC2010_09877</name>
</gene>
<dbReference type="Gene3D" id="2.60.120.10">
    <property type="entry name" value="Jelly Rolls"/>
    <property type="match status" value="1"/>
</dbReference>
<sequence>MSLIEVKRLIEKLSLAPHPEGGYFSESYRSQETIQQQPDRFHGEHVYKTAIYYLLERNNISAFHRLKQDELWHYYVGSSVILHILDPTQGYKQRLLGCALTDERASYQVLVPQNVWFAAELKDKTQFSLVGCTTSPGFDFSDWELAKPDTLIDCFPQQAELIQRLVATAVA</sequence>
<dbReference type="Pfam" id="PF06172">
    <property type="entry name" value="Cupin_5"/>
    <property type="match status" value="1"/>
</dbReference>
<dbReference type="CDD" id="cd06121">
    <property type="entry name" value="cupin_YML079wp"/>
    <property type="match status" value="1"/>
</dbReference>
<dbReference type="RefSeq" id="WP_009601350.1">
    <property type="nucleotide sequence ID" value="NZ_AEIU01000072.1"/>
</dbReference>
<comment type="caution">
    <text evidence="2">The sequence shown here is derived from an EMBL/GenBank/DDBJ whole genome shotgun (WGS) entry which is preliminary data.</text>
</comment>
<dbReference type="OrthoDB" id="9798288at2"/>
<dbReference type="InterPro" id="IPR039935">
    <property type="entry name" value="YML079W-like"/>
</dbReference>
<keyword evidence="3" id="KW-1185">Reference proteome</keyword>
<dbReference type="STRING" id="796620.VIBC2010_09877"/>
<dbReference type="AlphaFoldDB" id="E3BJZ6"/>
<accession>E3BJZ6</accession>
<dbReference type="InterPro" id="IPR011051">
    <property type="entry name" value="RmlC_Cupin_sf"/>
</dbReference>
<dbReference type="Proteomes" id="UP000002943">
    <property type="component" value="Unassembled WGS sequence"/>
</dbReference>
<dbReference type="InterPro" id="IPR009327">
    <property type="entry name" value="Cupin_DUF985"/>
</dbReference>
<evidence type="ECO:0000313" key="2">
    <source>
        <dbReference type="EMBL" id="EFP96624.1"/>
    </source>
</evidence>
<dbReference type="InterPro" id="IPR014710">
    <property type="entry name" value="RmlC-like_jellyroll"/>
</dbReference>
<name>E3BJZ6_9VIBR</name>
<proteinExistence type="predicted"/>
<protein>
    <recommendedName>
        <fullName evidence="1">DUF985 domain-containing protein</fullName>
    </recommendedName>
</protein>
<dbReference type="EMBL" id="AEIU01000072">
    <property type="protein sequence ID" value="EFP96624.1"/>
    <property type="molecule type" value="Genomic_DNA"/>
</dbReference>
<dbReference type="eggNOG" id="COG3542">
    <property type="taxonomic scope" value="Bacteria"/>
</dbReference>
<dbReference type="PANTHER" id="PTHR33387">
    <property type="entry name" value="RMLC-LIKE JELLY ROLL FOLD PROTEIN"/>
    <property type="match status" value="1"/>
</dbReference>
<evidence type="ECO:0000313" key="3">
    <source>
        <dbReference type="Proteomes" id="UP000002943"/>
    </source>
</evidence>
<organism evidence="2 3">
    <name type="scientific">Vibrio caribbeanicus ATCC BAA-2122</name>
    <dbReference type="NCBI Taxonomy" id="796620"/>
    <lineage>
        <taxon>Bacteria</taxon>
        <taxon>Pseudomonadati</taxon>
        <taxon>Pseudomonadota</taxon>
        <taxon>Gammaproteobacteria</taxon>
        <taxon>Vibrionales</taxon>
        <taxon>Vibrionaceae</taxon>
        <taxon>Vibrio</taxon>
    </lineage>
</organism>
<dbReference type="SUPFAM" id="SSF51182">
    <property type="entry name" value="RmlC-like cupins"/>
    <property type="match status" value="1"/>
</dbReference>
<feature type="domain" description="DUF985" evidence="1">
    <location>
        <begin position="8"/>
        <end position="146"/>
    </location>
</feature>